<evidence type="ECO:0000313" key="2">
    <source>
        <dbReference type="Proteomes" id="UP001168990"/>
    </source>
</evidence>
<dbReference type="AlphaFoldDB" id="A0AA39KQB2"/>
<proteinExistence type="predicted"/>
<reference evidence="1" key="2">
    <citation type="submission" date="2023-03" db="EMBL/GenBank/DDBJ databases">
        <authorList>
            <person name="Inwood S.N."/>
            <person name="Skelly J.G."/>
            <person name="Guhlin J."/>
            <person name="Harrop T.W.R."/>
            <person name="Goldson S.G."/>
            <person name="Dearden P.K."/>
        </authorList>
    </citation>
    <scope>NUCLEOTIDE SEQUENCE</scope>
    <source>
        <strain evidence="1">Irish</strain>
        <tissue evidence="1">Whole body</tissue>
    </source>
</reference>
<comment type="caution">
    <text evidence="1">The sequence shown here is derived from an EMBL/GenBank/DDBJ whole genome shotgun (WGS) entry which is preliminary data.</text>
</comment>
<gene>
    <name evidence="1" type="ORF">PV328_010558</name>
</gene>
<reference evidence="1" key="1">
    <citation type="journal article" date="2023" name="bioRxiv">
        <title>Scaffold-level genome assemblies of two parasitoid biocontrol wasps reveal the parthenogenesis mechanism and an associated novel virus.</title>
        <authorList>
            <person name="Inwood S."/>
            <person name="Skelly J."/>
            <person name="Guhlin J."/>
            <person name="Harrop T."/>
            <person name="Goldson S."/>
            <person name="Dearden P."/>
        </authorList>
    </citation>
    <scope>NUCLEOTIDE SEQUENCE</scope>
    <source>
        <strain evidence="1">Irish</strain>
        <tissue evidence="1">Whole body</tissue>
    </source>
</reference>
<organism evidence="1 2">
    <name type="scientific">Microctonus aethiopoides</name>
    <dbReference type="NCBI Taxonomy" id="144406"/>
    <lineage>
        <taxon>Eukaryota</taxon>
        <taxon>Metazoa</taxon>
        <taxon>Ecdysozoa</taxon>
        <taxon>Arthropoda</taxon>
        <taxon>Hexapoda</taxon>
        <taxon>Insecta</taxon>
        <taxon>Pterygota</taxon>
        <taxon>Neoptera</taxon>
        <taxon>Endopterygota</taxon>
        <taxon>Hymenoptera</taxon>
        <taxon>Apocrita</taxon>
        <taxon>Ichneumonoidea</taxon>
        <taxon>Braconidae</taxon>
        <taxon>Euphorinae</taxon>
        <taxon>Microctonus</taxon>
    </lineage>
</organism>
<sequence>MQRIVQEKKFNSIHLNKILSLIIERHKLLINMGLISGGYCLLISSLALNSEFCRNSNNNTSLMNSVQSIEINEADKFQMLETILTTSSPTQATKIFSSHMRNEVNKESIEEGVTEVSDWRDKYMVKHRFHGRIPTNNILKRSTVYNSYDDEENPKNEPEILFQDDSTWEFNNNSEISENILMDKQTAGDGELSYI</sequence>
<name>A0AA39KQB2_9HYME</name>
<dbReference type="EMBL" id="JAQQBS010000004">
    <property type="protein sequence ID" value="KAK0169930.1"/>
    <property type="molecule type" value="Genomic_DNA"/>
</dbReference>
<accession>A0AA39KQB2</accession>
<keyword evidence="2" id="KW-1185">Reference proteome</keyword>
<dbReference type="Proteomes" id="UP001168990">
    <property type="component" value="Unassembled WGS sequence"/>
</dbReference>
<protein>
    <submittedName>
        <fullName evidence="1">Uncharacterized protein</fullName>
    </submittedName>
</protein>
<evidence type="ECO:0000313" key="1">
    <source>
        <dbReference type="EMBL" id="KAK0169930.1"/>
    </source>
</evidence>